<organism evidence="2 3">
    <name type="scientific">Sphingomonas lenta</name>
    <dbReference type="NCBI Taxonomy" id="1141887"/>
    <lineage>
        <taxon>Bacteria</taxon>
        <taxon>Pseudomonadati</taxon>
        <taxon>Pseudomonadota</taxon>
        <taxon>Alphaproteobacteria</taxon>
        <taxon>Sphingomonadales</taxon>
        <taxon>Sphingomonadaceae</taxon>
        <taxon>Sphingomonas</taxon>
    </lineage>
</organism>
<evidence type="ECO:0008006" key="4">
    <source>
        <dbReference type="Google" id="ProtNLM"/>
    </source>
</evidence>
<gene>
    <name evidence="2" type="ORF">CKY28_14920</name>
</gene>
<name>A0A2A2SDJ2_9SPHN</name>
<reference evidence="3" key="1">
    <citation type="submission" date="2017-09" db="EMBL/GenBank/DDBJ databases">
        <authorList>
            <person name="Feng G."/>
            <person name="Zhu H."/>
        </authorList>
    </citation>
    <scope>NUCLEOTIDE SEQUENCE [LARGE SCALE GENOMIC DNA]</scope>
    <source>
        <strain evidence="3">1PNM-20</strain>
    </source>
</reference>
<accession>A0A2A2SDJ2</accession>
<keyword evidence="3" id="KW-1185">Reference proteome</keyword>
<dbReference type="Proteomes" id="UP000218151">
    <property type="component" value="Unassembled WGS sequence"/>
</dbReference>
<dbReference type="EMBL" id="NSLI01000004">
    <property type="protein sequence ID" value="PAX07308.1"/>
    <property type="molecule type" value="Genomic_DNA"/>
</dbReference>
<dbReference type="OrthoDB" id="5381041at2"/>
<dbReference type="AlphaFoldDB" id="A0A2A2SDJ2"/>
<evidence type="ECO:0000313" key="2">
    <source>
        <dbReference type="EMBL" id="PAX07308.1"/>
    </source>
</evidence>
<sequence>MTRPRRRSRTRHVSTYSFCRVALALPLALAATPALAQQQDEQLWLQVNTNVPVAPRVRLTLEQIARLGDRPDGLYQTEFGGILGYRVSPAVELGFGYRKVGAHNGNAAANEDRLRQQVVATFGPVATRFRVDERFHPRGDEIGFRIRPLVRYNHRLASKGWAVFASHESFYLPNGTVWGQRRGFERMRNIAGLTLPLGRTVSADIGYLNQYRFARGGARAQMDHALNVQLTVNAGSSPAFDD</sequence>
<evidence type="ECO:0000313" key="3">
    <source>
        <dbReference type="Proteomes" id="UP000218151"/>
    </source>
</evidence>
<comment type="caution">
    <text evidence="2">The sequence shown here is derived from an EMBL/GenBank/DDBJ whole genome shotgun (WGS) entry which is preliminary data.</text>
</comment>
<proteinExistence type="predicted"/>
<dbReference type="InterPro" id="IPR019619">
    <property type="entry name" value="DUF2490"/>
</dbReference>
<feature type="chain" id="PRO_5013217478" description="DUF2490 domain-containing protein" evidence="1">
    <location>
        <begin position="37"/>
        <end position="242"/>
    </location>
</feature>
<keyword evidence="1" id="KW-0732">Signal</keyword>
<protein>
    <recommendedName>
        <fullName evidence="4">DUF2490 domain-containing protein</fullName>
    </recommendedName>
</protein>
<evidence type="ECO:0000256" key="1">
    <source>
        <dbReference type="SAM" id="SignalP"/>
    </source>
</evidence>
<feature type="signal peptide" evidence="1">
    <location>
        <begin position="1"/>
        <end position="36"/>
    </location>
</feature>
<dbReference type="Pfam" id="PF10677">
    <property type="entry name" value="DUF2490"/>
    <property type="match status" value="1"/>
</dbReference>